<feature type="signal peptide" evidence="5">
    <location>
        <begin position="1"/>
        <end position="23"/>
    </location>
</feature>
<proteinExistence type="inferred from homology"/>
<comment type="caution">
    <text evidence="7">The sequence shown here is derived from an EMBL/GenBank/DDBJ whole genome shotgun (WGS) entry which is preliminary data.</text>
</comment>
<evidence type="ECO:0000256" key="3">
    <source>
        <dbReference type="ARBA" id="ARBA00022448"/>
    </source>
</evidence>
<dbReference type="GO" id="GO:0042597">
    <property type="term" value="C:periplasmic space"/>
    <property type="evidence" value="ECO:0007669"/>
    <property type="project" value="UniProtKB-ARBA"/>
</dbReference>
<dbReference type="AlphaFoldDB" id="A0A927N1L2"/>
<protein>
    <submittedName>
        <fullName evidence="7">Peptide/nickel transport system substrate-binding protein</fullName>
    </submittedName>
</protein>
<dbReference type="Gene3D" id="3.40.190.10">
    <property type="entry name" value="Periplasmic binding protein-like II"/>
    <property type="match status" value="1"/>
</dbReference>
<feature type="chain" id="PRO_5038081956" evidence="5">
    <location>
        <begin position="24"/>
        <end position="539"/>
    </location>
</feature>
<dbReference type="Gene3D" id="3.10.105.10">
    <property type="entry name" value="Dipeptide-binding Protein, Domain 3"/>
    <property type="match status" value="1"/>
</dbReference>
<dbReference type="InterPro" id="IPR000914">
    <property type="entry name" value="SBP_5_dom"/>
</dbReference>
<dbReference type="RefSeq" id="WP_192753960.1">
    <property type="nucleotide sequence ID" value="NZ_BAABJL010000095.1"/>
</dbReference>
<feature type="domain" description="Solute-binding protein family 5" evidence="6">
    <location>
        <begin position="87"/>
        <end position="453"/>
    </location>
</feature>
<dbReference type="PANTHER" id="PTHR30290">
    <property type="entry name" value="PERIPLASMIC BINDING COMPONENT OF ABC TRANSPORTER"/>
    <property type="match status" value="1"/>
</dbReference>
<reference evidence="7" key="1">
    <citation type="submission" date="2020-10" db="EMBL/GenBank/DDBJ databases">
        <title>Sequencing the genomes of 1000 actinobacteria strains.</title>
        <authorList>
            <person name="Klenk H.-P."/>
        </authorList>
    </citation>
    <scope>NUCLEOTIDE SEQUENCE</scope>
    <source>
        <strain evidence="7">DSM 45354</strain>
    </source>
</reference>
<evidence type="ECO:0000256" key="2">
    <source>
        <dbReference type="ARBA" id="ARBA00005695"/>
    </source>
</evidence>
<dbReference type="Gene3D" id="3.90.76.10">
    <property type="entry name" value="Dipeptide-binding Protein, Domain 1"/>
    <property type="match status" value="1"/>
</dbReference>
<dbReference type="Proteomes" id="UP000638648">
    <property type="component" value="Unassembled WGS sequence"/>
</dbReference>
<keyword evidence="3" id="KW-0813">Transport</keyword>
<dbReference type="InterPro" id="IPR030678">
    <property type="entry name" value="Peptide/Ni-bd"/>
</dbReference>
<accession>A0A927N1L2</accession>
<dbReference type="Pfam" id="PF00496">
    <property type="entry name" value="SBP_bac_5"/>
    <property type="match status" value="1"/>
</dbReference>
<comment type="subcellular location">
    <subcellularLocation>
        <location evidence="1">Cell envelope</location>
    </subcellularLocation>
</comment>
<sequence length="539" mass="58858">MRPSTSRKVLALAAGGTLALALAACGGQTDDAGQSGGDQDAGKAPLVFGTTDAFGTVDPAGSYDNPGWEVLYNSAQTLLSIPPGGSEPKPDAAQTCEFTDPKTYTCTLRKDLTFSDGSALTSKDVKFSFDRMLKIADPNGPSSIFADQLDSTEAKDELTAVFHLKFADATWPYRLTTAAASIVPDEKYPADKLQPMSDKNIIGSGPYKVTKYDPSQQIVLDPNENYTGDKKLANGQVLVQIYKDEKSLKAAVESGEVQVAYRTLTPTLLKDLEDNGASKKVKVVRGDGTGIQYVAFNTQKGPFAKKEVRQAAAALLDRKTIASQVYNDTVSPLYTMVPKGLPGHVENFKTVFGEQPDLTKAKSLVQQAGVTTPISAQLWYSPDHYGEASADMFAEIKRQLEDGGLFKIELKSASWEQYKKDYAVGAYDGWQLGWYPDFPDTDNYLSPFYAKNNFIGEGYGYSNPKMDELLTQEKSATTKDERQKAFEEIQTIAADDVPVIPLWQDSMIAAVRDGVTGVEDTFDPLYTFRFWLVDTSKAQ</sequence>
<dbReference type="GO" id="GO:1904680">
    <property type="term" value="F:peptide transmembrane transporter activity"/>
    <property type="evidence" value="ECO:0007669"/>
    <property type="project" value="TreeGrafter"/>
</dbReference>
<dbReference type="GO" id="GO:0030313">
    <property type="term" value="C:cell envelope"/>
    <property type="evidence" value="ECO:0007669"/>
    <property type="project" value="UniProtKB-SubCell"/>
</dbReference>
<gene>
    <name evidence="7" type="ORF">HEB94_007464</name>
</gene>
<evidence type="ECO:0000256" key="5">
    <source>
        <dbReference type="SAM" id="SignalP"/>
    </source>
</evidence>
<evidence type="ECO:0000313" key="8">
    <source>
        <dbReference type="Proteomes" id="UP000638648"/>
    </source>
</evidence>
<evidence type="ECO:0000313" key="7">
    <source>
        <dbReference type="EMBL" id="MBE1610616.1"/>
    </source>
</evidence>
<evidence type="ECO:0000256" key="4">
    <source>
        <dbReference type="ARBA" id="ARBA00022729"/>
    </source>
</evidence>
<dbReference type="PIRSF" id="PIRSF002741">
    <property type="entry name" value="MppA"/>
    <property type="match status" value="1"/>
</dbReference>
<dbReference type="PROSITE" id="PS51257">
    <property type="entry name" value="PROKAR_LIPOPROTEIN"/>
    <property type="match status" value="1"/>
</dbReference>
<dbReference type="InterPro" id="IPR039424">
    <property type="entry name" value="SBP_5"/>
</dbReference>
<evidence type="ECO:0000256" key="1">
    <source>
        <dbReference type="ARBA" id="ARBA00004196"/>
    </source>
</evidence>
<keyword evidence="4 5" id="KW-0732">Signal</keyword>
<evidence type="ECO:0000259" key="6">
    <source>
        <dbReference type="Pfam" id="PF00496"/>
    </source>
</evidence>
<comment type="similarity">
    <text evidence="2">Belongs to the bacterial solute-binding protein 5 family.</text>
</comment>
<dbReference type="SUPFAM" id="SSF53850">
    <property type="entry name" value="Periplasmic binding protein-like II"/>
    <property type="match status" value="1"/>
</dbReference>
<dbReference type="GO" id="GO:0015833">
    <property type="term" value="P:peptide transport"/>
    <property type="evidence" value="ECO:0007669"/>
    <property type="project" value="TreeGrafter"/>
</dbReference>
<dbReference type="EMBL" id="JADBEM010000001">
    <property type="protein sequence ID" value="MBE1610616.1"/>
    <property type="molecule type" value="Genomic_DNA"/>
</dbReference>
<organism evidence="7 8">
    <name type="scientific">Actinopolymorpha pittospori</name>
    <dbReference type="NCBI Taxonomy" id="648752"/>
    <lineage>
        <taxon>Bacteria</taxon>
        <taxon>Bacillati</taxon>
        <taxon>Actinomycetota</taxon>
        <taxon>Actinomycetes</taxon>
        <taxon>Propionibacteriales</taxon>
        <taxon>Actinopolymorphaceae</taxon>
        <taxon>Actinopolymorpha</taxon>
    </lineage>
</organism>
<keyword evidence="8" id="KW-1185">Reference proteome</keyword>
<dbReference type="PANTHER" id="PTHR30290:SF10">
    <property type="entry name" value="PERIPLASMIC OLIGOPEPTIDE-BINDING PROTEIN-RELATED"/>
    <property type="match status" value="1"/>
</dbReference>
<name>A0A927N1L2_9ACTN</name>
<dbReference type="GO" id="GO:0043190">
    <property type="term" value="C:ATP-binding cassette (ABC) transporter complex"/>
    <property type="evidence" value="ECO:0007669"/>
    <property type="project" value="InterPro"/>
</dbReference>